<sequence>MLVVGASAAGLSTAEALRRKGFPGRITVLGDELHPPYDRPPLSKQVLSGTWEPERAALRTEEHLSGLDLDLRLGEHATGLDPASRTVRTRSGRDVRADAVVIATGVRPRRLPEQDGLAGVHVLRTLDDALALRKDLLSGGRLVVVGEGVLGSEIAATARTLGLDVTLAGPLAAPMALQVGPLISGLLKELHEERGVRLRLGSGVAGLEHAAGRVTGVRLATGEVLPAEVVVVAIGAIPTTDWLAGSGLELDNGVVCDARCRAAEGVWAVGDVARWQHEGLGRRVRLENRTNVTEQAIAVAGAILGDPAAYTPIPYFWTDQFDAKLQMYGVLPAAAEVQVVEGDPAARRFVAVYREAGRVTGVLGWNMPKQARLRRAEITLGEPA</sequence>
<feature type="domain" description="FAD/NAD(P)-binding" evidence="5">
    <location>
        <begin position="2"/>
        <end position="283"/>
    </location>
</feature>
<keyword evidence="2" id="KW-0285">Flavoprotein</keyword>
<dbReference type="Gene3D" id="3.30.390.30">
    <property type="match status" value="1"/>
</dbReference>
<evidence type="ECO:0000313" key="8">
    <source>
        <dbReference type="Proteomes" id="UP000623608"/>
    </source>
</evidence>
<evidence type="ECO:0000256" key="2">
    <source>
        <dbReference type="ARBA" id="ARBA00022630"/>
    </source>
</evidence>
<keyword evidence="4" id="KW-0560">Oxidoreductase</keyword>
<protein>
    <submittedName>
        <fullName evidence="7">Pyridine nucleotide-disulfide oxidoreductase</fullName>
    </submittedName>
</protein>
<dbReference type="GO" id="GO:0005737">
    <property type="term" value="C:cytoplasm"/>
    <property type="evidence" value="ECO:0007669"/>
    <property type="project" value="TreeGrafter"/>
</dbReference>
<name>A0A919NX34_9ACTN</name>
<dbReference type="InterPro" id="IPR036188">
    <property type="entry name" value="FAD/NAD-bd_sf"/>
</dbReference>
<dbReference type="PRINTS" id="PR00411">
    <property type="entry name" value="PNDRDTASEI"/>
</dbReference>
<organism evidence="7 8">
    <name type="scientific">Paractinoplanes tereljensis</name>
    <dbReference type="NCBI Taxonomy" id="571912"/>
    <lineage>
        <taxon>Bacteria</taxon>
        <taxon>Bacillati</taxon>
        <taxon>Actinomycetota</taxon>
        <taxon>Actinomycetes</taxon>
        <taxon>Micromonosporales</taxon>
        <taxon>Micromonosporaceae</taxon>
        <taxon>Paractinoplanes</taxon>
    </lineage>
</organism>
<dbReference type="Pfam" id="PF14759">
    <property type="entry name" value="Reductase_C"/>
    <property type="match status" value="1"/>
</dbReference>
<reference evidence="7" key="1">
    <citation type="submission" date="2021-01" db="EMBL/GenBank/DDBJ databases">
        <title>Whole genome shotgun sequence of Actinoplanes tereljensis NBRC 105297.</title>
        <authorList>
            <person name="Komaki H."/>
            <person name="Tamura T."/>
        </authorList>
    </citation>
    <scope>NUCLEOTIDE SEQUENCE</scope>
    <source>
        <strain evidence="7">NBRC 105297</strain>
    </source>
</reference>
<dbReference type="SUPFAM" id="SSF55424">
    <property type="entry name" value="FAD/NAD-linked reductases, dimerisation (C-terminal) domain"/>
    <property type="match status" value="1"/>
</dbReference>
<dbReference type="SUPFAM" id="SSF51905">
    <property type="entry name" value="FAD/NAD(P)-binding domain"/>
    <property type="match status" value="2"/>
</dbReference>
<accession>A0A919NX34</accession>
<evidence type="ECO:0000256" key="1">
    <source>
        <dbReference type="ARBA" id="ARBA00001974"/>
    </source>
</evidence>
<dbReference type="InterPro" id="IPR050446">
    <property type="entry name" value="FAD-oxidoreductase/Apoptosis"/>
</dbReference>
<dbReference type="EMBL" id="BOMY01000051">
    <property type="protein sequence ID" value="GIF25541.1"/>
    <property type="molecule type" value="Genomic_DNA"/>
</dbReference>
<evidence type="ECO:0000313" key="7">
    <source>
        <dbReference type="EMBL" id="GIF25541.1"/>
    </source>
</evidence>
<dbReference type="Pfam" id="PF07992">
    <property type="entry name" value="Pyr_redox_2"/>
    <property type="match status" value="1"/>
</dbReference>
<dbReference type="InterPro" id="IPR028202">
    <property type="entry name" value="Reductase_C"/>
</dbReference>
<dbReference type="PANTHER" id="PTHR43557:SF2">
    <property type="entry name" value="RIESKE DOMAIN-CONTAINING PROTEIN-RELATED"/>
    <property type="match status" value="1"/>
</dbReference>
<evidence type="ECO:0000259" key="6">
    <source>
        <dbReference type="Pfam" id="PF14759"/>
    </source>
</evidence>
<dbReference type="InterPro" id="IPR016156">
    <property type="entry name" value="FAD/NAD-linked_Rdtase_dimer_sf"/>
</dbReference>
<dbReference type="GO" id="GO:0016651">
    <property type="term" value="F:oxidoreductase activity, acting on NAD(P)H"/>
    <property type="evidence" value="ECO:0007669"/>
    <property type="project" value="TreeGrafter"/>
</dbReference>
<keyword evidence="3" id="KW-0274">FAD</keyword>
<gene>
    <name evidence="7" type="ORF">Ate02nite_82710</name>
</gene>
<keyword evidence="8" id="KW-1185">Reference proteome</keyword>
<evidence type="ECO:0000256" key="4">
    <source>
        <dbReference type="ARBA" id="ARBA00023002"/>
    </source>
</evidence>
<dbReference type="Gene3D" id="3.50.50.60">
    <property type="entry name" value="FAD/NAD(P)-binding domain"/>
    <property type="match status" value="2"/>
</dbReference>
<evidence type="ECO:0000256" key="3">
    <source>
        <dbReference type="ARBA" id="ARBA00022827"/>
    </source>
</evidence>
<dbReference type="PRINTS" id="PR00368">
    <property type="entry name" value="FADPNR"/>
</dbReference>
<dbReference type="InterPro" id="IPR023753">
    <property type="entry name" value="FAD/NAD-binding_dom"/>
</dbReference>
<dbReference type="AlphaFoldDB" id="A0A919NX34"/>
<comment type="caution">
    <text evidence="7">The sequence shown here is derived from an EMBL/GenBank/DDBJ whole genome shotgun (WGS) entry which is preliminary data.</text>
</comment>
<proteinExistence type="predicted"/>
<dbReference type="PANTHER" id="PTHR43557">
    <property type="entry name" value="APOPTOSIS-INDUCING FACTOR 1"/>
    <property type="match status" value="1"/>
</dbReference>
<dbReference type="Proteomes" id="UP000623608">
    <property type="component" value="Unassembled WGS sequence"/>
</dbReference>
<evidence type="ECO:0000259" key="5">
    <source>
        <dbReference type="Pfam" id="PF07992"/>
    </source>
</evidence>
<feature type="domain" description="Reductase C-terminal" evidence="6">
    <location>
        <begin position="315"/>
        <end position="378"/>
    </location>
</feature>
<comment type="cofactor">
    <cofactor evidence="1">
        <name>FAD</name>
        <dbReference type="ChEBI" id="CHEBI:57692"/>
    </cofactor>
</comment>